<dbReference type="InterPro" id="IPR006578">
    <property type="entry name" value="MADF-dom"/>
</dbReference>
<protein>
    <recommendedName>
        <fullName evidence="2">MADF domain-containing protein</fullName>
    </recommendedName>
</protein>
<dbReference type="AlphaFoldDB" id="A0AAE1CPH8"/>
<feature type="domain" description="MADF" evidence="2">
    <location>
        <begin position="7"/>
        <end position="100"/>
    </location>
</feature>
<dbReference type="PANTHER" id="PTHR12243:SF67">
    <property type="entry name" value="COREPRESSOR OF PANGOLIN, ISOFORM A-RELATED"/>
    <property type="match status" value="1"/>
</dbReference>
<feature type="compositionally biased region" description="Polar residues" evidence="1">
    <location>
        <begin position="149"/>
        <end position="169"/>
    </location>
</feature>
<evidence type="ECO:0000313" key="3">
    <source>
        <dbReference type="EMBL" id="KAK3726538.1"/>
    </source>
</evidence>
<gene>
    <name evidence="3" type="ORF">RRG08_060249</name>
</gene>
<proteinExistence type="predicted"/>
<name>A0AAE1CPH8_9GAST</name>
<feature type="region of interest" description="Disordered" evidence="1">
    <location>
        <begin position="149"/>
        <end position="171"/>
    </location>
</feature>
<dbReference type="Proteomes" id="UP001283361">
    <property type="component" value="Unassembled WGS sequence"/>
</dbReference>
<organism evidence="3 4">
    <name type="scientific">Elysia crispata</name>
    <name type="common">lettuce slug</name>
    <dbReference type="NCBI Taxonomy" id="231223"/>
    <lineage>
        <taxon>Eukaryota</taxon>
        <taxon>Metazoa</taxon>
        <taxon>Spiralia</taxon>
        <taxon>Lophotrochozoa</taxon>
        <taxon>Mollusca</taxon>
        <taxon>Gastropoda</taxon>
        <taxon>Heterobranchia</taxon>
        <taxon>Euthyneura</taxon>
        <taxon>Panpulmonata</taxon>
        <taxon>Sacoglossa</taxon>
        <taxon>Placobranchoidea</taxon>
        <taxon>Plakobranchidae</taxon>
        <taxon>Elysia</taxon>
    </lineage>
</organism>
<sequence length="265" mass="30046">MKVSTEEFINLVQERPALWQRSHPDFANRDIRFKLLTQIAVTAEADVAECSKKLKNLKDSMRSQVAKLPKTSSGLPAFSSSDHVTWPFFKRMMFMKDEFIGRKMTSRLNCREIGATELPKVELHVEENCSQLYEPNEFYAGQSASSSALRTTSPRVETSSPVSNQSWDSSECRPSAKKLKRHRLTSSQSEYEEKKLAMLERVVTTDELDVFASDIANDLRKIKCPLKLLQAKSKIRRIAEVFAMSEFLPSRPVTDTEVSAVISSS</sequence>
<dbReference type="InterPro" id="IPR039353">
    <property type="entry name" value="TF_Adf1"/>
</dbReference>
<evidence type="ECO:0000259" key="2">
    <source>
        <dbReference type="PROSITE" id="PS51029"/>
    </source>
</evidence>
<reference evidence="3" key="1">
    <citation type="journal article" date="2023" name="G3 (Bethesda)">
        <title>A reference genome for the long-term kleptoplast-retaining sea slug Elysia crispata morphotype clarki.</title>
        <authorList>
            <person name="Eastman K.E."/>
            <person name="Pendleton A.L."/>
            <person name="Shaikh M.A."/>
            <person name="Suttiyut T."/>
            <person name="Ogas R."/>
            <person name="Tomko P."/>
            <person name="Gavelis G."/>
            <person name="Widhalm J.R."/>
            <person name="Wisecaver J.H."/>
        </authorList>
    </citation>
    <scope>NUCLEOTIDE SEQUENCE</scope>
    <source>
        <strain evidence="3">ECLA1</strain>
    </source>
</reference>
<dbReference type="SMART" id="SM00595">
    <property type="entry name" value="MADF"/>
    <property type="match status" value="1"/>
</dbReference>
<dbReference type="Pfam" id="PF10545">
    <property type="entry name" value="MADF_DNA_bdg"/>
    <property type="match status" value="1"/>
</dbReference>
<dbReference type="PROSITE" id="PS51029">
    <property type="entry name" value="MADF"/>
    <property type="match status" value="1"/>
</dbReference>
<accession>A0AAE1CPH8</accession>
<dbReference type="PANTHER" id="PTHR12243">
    <property type="entry name" value="MADF DOMAIN TRANSCRIPTION FACTOR"/>
    <property type="match status" value="1"/>
</dbReference>
<comment type="caution">
    <text evidence="3">The sequence shown here is derived from an EMBL/GenBank/DDBJ whole genome shotgun (WGS) entry which is preliminary data.</text>
</comment>
<keyword evidence="4" id="KW-1185">Reference proteome</keyword>
<dbReference type="EMBL" id="JAWDGP010007299">
    <property type="protein sequence ID" value="KAK3726538.1"/>
    <property type="molecule type" value="Genomic_DNA"/>
</dbReference>
<evidence type="ECO:0000313" key="4">
    <source>
        <dbReference type="Proteomes" id="UP001283361"/>
    </source>
</evidence>
<evidence type="ECO:0000256" key="1">
    <source>
        <dbReference type="SAM" id="MobiDB-lite"/>
    </source>
</evidence>